<keyword evidence="2" id="KW-1185">Reference proteome</keyword>
<feature type="non-terminal residue" evidence="1">
    <location>
        <position position="308"/>
    </location>
</feature>
<proteinExistence type="predicted"/>
<comment type="caution">
    <text evidence="1">The sequence shown here is derived from an EMBL/GenBank/DDBJ whole genome shotgun (WGS) entry which is preliminary data.</text>
</comment>
<sequence>MPVFTFAGDLVEILEEYTYVGMTFKRGQITTFATSVAEPHYRIKAEKARKVAHAVLHVESMIGTLPPDEGRILYMGCVDPHLIYGCEIILDTSETVSAPIKAVQNNYLRRLLGLSKHSVTAVQFTETGLTPILYRRMQLALRYLDYALERPHSTYVYAAVMDSISLYAAGKSSWYADLIRVIERAVPPQTHPIPDAKEMQDRNHRRSFQERVDKGCREQIENELGEKFRKVYLLRERKEPSAEGSSYRYKTLCMRQYLQQIENAQHRKVFTKILAGDHPLAVDRLRWTDNHRLQVPYAERLCRLCRLK</sequence>
<evidence type="ECO:0000313" key="1">
    <source>
        <dbReference type="EMBL" id="KAL0564308.1"/>
    </source>
</evidence>
<reference evidence="1 2" key="1">
    <citation type="submission" date="2024-02" db="EMBL/GenBank/DDBJ databases">
        <title>A draft genome for the cacao thread blight pathogen Marasmius crinis-equi.</title>
        <authorList>
            <person name="Cohen S.P."/>
            <person name="Baruah I.K."/>
            <person name="Amoako-Attah I."/>
            <person name="Bukari Y."/>
            <person name="Meinhardt L.W."/>
            <person name="Bailey B.A."/>
        </authorList>
    </citation>
    <scope>NUCLEOTIDE SEQUENCE [LARGE SCALE GENOMIC DNA]</scope>
    <source>
        <strain evidence="1 2">GH-76</strain>
    </source>
</reference>
<evidence type="ECO:0000313" key="2">
    <source>
        <dbReference type="Proteomes" id="UP001465976"/>
    </source>
</evidence>
<accession>A0ABR3EN62</accession>
<protein>
    <submittedName>
        <fullName evidence="1">Uncharacterized protein</fullName>
    </submittedName>
</protein>
<dbReference type="Proteomes" id="UP001465976">
    <property type="component" value="Unassembled WGS sequence"/>
</dbReference>
<dbReference type="EMBL" id="JBAHYK010002866">
    <property type="protein sequence ID" value="KAL0564308.1"/>
    <property type="molecule type" value="Genomic_DNA"/>
</dbReference>
<gene>
    <name evidence="1" type="ORF">V5O48_017737</name>
</gene>
<organism evidence="1 2">
    <name type="scientific">Marasmius crinis-equi</name>
    <dbReference type="NCBI Taxonomy" id="585013"/>
    <lineage>
        <taxon>Eukaryota</taxon>
        <taxon>Fungi</taxon>
        <taxon>Dikarya</taxon>
        <taxon>Basidiomycota</taxon>
        <taxon>Agaricomycotina</taxon>
        <taxon>Agaricomycetes</taxon>
        <taxon>Agaricomycetidae</taxon>
        <taxon>Agaricales</taxon>
        <taxon>Marasmiineae</taxon>
        <taxon>Marasmiaceae</taxon>
        <taxon>Marasmius</taxon>
    </lineage>
</organism>
<name>A0ABR3EN62_9AGAR</name>